<proteinExistence type="inferred from homology"/>
<dbReference type="InterPro" id="IPR017853">
    <property type="entry name" value="GH"/>
</dbReference>
<evidence type="ECO:0000256" key="3">
    <source>
        <dbReference type="ARBA" id="ARBA00023295"/>
    </source>
</evidence>
<protein>
    <submittedName>
        <fullName evidence="6">Alpha-glucosidase</fullName>
    </submittedName>
</protein>
<evidence type="ECO:0000313" key="7">
    <source>
        <dbReference type="Proteomes" id="UP000243106"/>
    </source>
</evidence>
<dbReference type="GO" id="GO:0009313">
    <property type="term" value="P:oligosaccharide catabolic process"/>
    <property type="evidence" value="ECO:0007669"/>
    <property type="project" value="TreeGrafter"/>
</dbReference>
<feature type="region of interest" description="Disordered" evidence="4">
    <location>
        <begin position="497"/>
        <end position="519"/>
    </location>
</feature>
<dbReference type="EMBL" id="FOXV01000005">
    <property type="protein sequence ID" value="SFQ41928.1"/>
    <property type="molecule type" value="Genomic_DNA"/>
</dbReference>
<evidence type="ECO:0000256" key="2">
    <source>
        <dbReference type="ARBA" id="ARBA00022801"/>
    </source>
</evidence>
<evidence type="ECO:0000259" key="5">
    <source>
        <dbReference type="SMART" id="SM00642"/>
    </source>
</evidence>
<evidence type="ECO:0000313" key="6">
    <source>
        <dbReference type="EMBL" id="SFQ41928.1"/>
    </source>
</evidence>
<accession>A0A1I5YCL7</accession>
<dbReference type="RefSeq" id="WP_093010827.1">
    <property type="nucleotide sequence ID" value="NZ_FOXV01000005.1"/>
</dbReference>
<dbReference type="InterPro" id="IPR045857">
    <property type="entry name" value="O16G_dom_2"/>
</dbReference>
<evidence type="ECO:0000256" key="4">
    <source>
        <dbReference type="SAM" id="MobiDB-lite"/>
    </source>
</evidence>
<reference evidence="7" key="1">
    <citation type="submission" date="2016-10" db="EMBL/GenBank/DDBJ databases">
        <authorList>
            <person name="Varghese N."/>
            <person name="Submissions S."/>
        </authorList>
    </citation>
    <scope>NUCLEOTIDE SEQUENCE [LARGE SCALE GENOMIC DNA]</scope>
    <source>
        <strain evidence="7">JCM 10271</strain>
    </source>
</reference>
<dbReference type="Gene3D" id="3.20.20.80">
    <property type="entry name" value="Glycosidases"/>
    <property type="match status" value="2"/>
</dbReference>
<feature type="domain" description="Glycosyl hydrolase family 13 catalytic" evidence="5">
    <location>
        <begin position="12"/>
        <end position="391"/>
    </location>
</feature>
<gene>
    <name evidence="6" type="ORF">SAMN05421853_105148</name>
</gene>
<comment type="similarity">
    <text evidence="1">Belongs to the glycosyl hydrolase 13 family.</text>
</comment>
<dbReference type="PANTHER" id="PTHR10357">
    <property type="entry name" value="ALPHA-AMYLASE FAMILY MEMBER"/>
    <property type="match status" value="1"/>
</dbReference>
<dbReference type="Pfam" id="PF00128">
    <property type="entry name" value="Alpha-amylase"/>
    <property type="match status" value="1"/>
</dbReference>
<dbReference type="SUPFAM" id="SSF51445">
    <property type="entry name" value="(Trans)glycosidases"/>
    <property type="match status" value="1"/>
</dbReference>
<name>A0A1I5YCL7_9RHOB</name>
<dbReference type="SMART" id="SM00642">
    <property type="entry name" value="Aamy"/>
    <property type="match status" value="1"/>
</dbReference>
<dbReference type="CDD" id="cd11331">
    <property type="entry name" value="AmyAc_OligoGlu_like"/>
    <property type="match status" value="1"/>
</dbReference>
<dbReference type="GO" id="GO:0004556">
    <property type="term" value="F:alpha-amylase activity"/>
    <property type="evidence" value="ECO:0007669"/>
    <property type="project" value="TreeGrafter"/>
</dbReference>
<dbReference type="InterPro" id="IPR006047">
    <property type="entry name" value="GH13_cat_dom"/>
</dbReference>
<keyword evidence="7" id="KW-1185">Reference proteome</keyword>
<sequence length="519" mass="58007">MSEWWKDGVIYQIYPRSFQDTTGNGIGDLKGITSRLGYLEDLGIDAIWISPIFPSPMKDAGYDVSDYTGIDPTFGTLEDFEALVADAHARGMKVLLDFVPSHTSDRHPWFEEARASKDSPKRDWYVWRDPAPDGGPPTNWISEFAGPAWTLDEATGQYYLHVFLREQPSLNWHNRELREAMYDVMRTWFDRGVDGFRVDAVENMGPDPEAGDNPPNPDWVESMGPARSHLGTNTKHQPVIFDIAREMRAVAEEYDPPRLLVGEAYGEIPQVMKYYGDALDAFQQPFNFLLIEAEWDAGNLVGLITEYEAALPEGAWPNWVLGNHDRARIASRVGPAQARNAMMLLLTIRGTPTIYQGDELGMENVAIPPDRVQDPWEKNVPGQGLGRDPVRTPIAWEDGPFGGFSTVDPWLPMDLGPERVVARQIASEGSMLAFTRALLKLRREMPELRRGTLEDVRAEGDVLRYARVLDGSRIEVLLNIGTEEAMLRPEGALILSTSGDSTGAEDPLAPGEGRIIRAE</sequence>
<dbReference type="PANTHER" id="PTHR10357:SF179">
    <property type="entry name" value="NEUTRAL AND BASIC AMINO ACID TRANSPORT PROTEIN RBAT"/>
    <property type="match status" value="1"/>
</dbReference>
<dbReference type="FunFam" id="3.90.400.10:FF:000002">
    <property type="entry name" value="Sucrose isomerase"/>
    <property type="match status" value="1"/>
</dbReference>
<keyword evidence="2" id="KW-0378">Hydrolase</keyword>
<organism evidence="6 7">
    <name type="scientific">Roseivivax halotolerans</name>
    <dbReference type="NCBI Taxonomy" id="93684"/>
    <lineage>
        <taxon>Bacteria</taxon>
        <taxon>Pseudomonadati</taxon>
        <taxon>Pseudomonadota</taxon>
        <taxon>Alphaproteobacteria</taxon>
        <taxon>Rhodobacterales</taxon>
        <taxon>Roseobacteraceae</taxon>
        <taxon>Roseivivax</taxon>
    </lineage>
</organism>
<dbReference type="Proteomes" id="UP000243106">
    <property type="component" value="Unassembled WGS sequence"/>
</dbReference>
<dbReference type="Gene3D" id="3.90.400.10">
    <property type="entry name" value="Oligo-1,6-glucosidase, Domain 2"/>
    <property type="match status" value="1"/>
</dbReference>
<keyword evidence="3" id="KW-0326">Glycosidase</keyword>
<dbReference type="AlphaFoldDB" id="A0A1I5YCL7"/>
<dbReference type="STRING" id="93684.SAMN05421853_105148"/>
<evidence type="ECO:0000256" key="1">
    <source>
        <dbReference type="ARBA" id="ARBA00008061"/>
    </source>
</evidence>